<accession>A0A5C5WBZ1</accession>
<organism evidence="2 3">
    <name type="scientific">Botrimarina hoheduenensis</name>
    <dbReference type="NCBI Taxonomy" id="2528000"/>
    <lineage>
        <taxon>Bacteria</taxon>
        <taxon>Pseudomonadati</taxon>
        <taxon>Planctomycetota</taxon>
        <taxon>Planctomycetia</taxon>
        <taxon>Pirellulales</taxon>
        <taxon>Lacipirellulaceae</taxon>
        <taxon>Botrimarina</taxon>
    </lineage>
</organism>
<sequence length="222" mass="22936">MMITALPVRAGLDARVGLLAATLSWLVAGVPAEAAQVLFNPPPFAGTTALETPGRQIVGNEVFVPDFDFAADVFAFNAAAFGIESLTHQNSMAASLPSSGVNVIVLQDTDSDANPATPFLAGTAAALIAAQIDTPTPGFFIYHNSNLAMSRLVYSTDLSETTSDLKILARLTNPTGAEAIALLPTISAANFQLVPEPASMALVATAAATLVLRRRGAGSRRA</sequence>
<protein>
    <recommendedName>
        <fullName evidence="1">Ice-binding protein C-terminal domain-containing protein</fullName>
    </recommendedName>
</protein>
<comment type="caution">
    <text evidence="2">The sequence shown here is derived from an EMBL/GenBank/DDBJ whole genome shotgun (WGS) entry which is preliminary data.</text>
</comment>
<dbReference type="AlphaFoldDB" id="A0A5C5WBZ1"/>
<dbReference type="Pfam" id="PF07589">
    <property type="entry name" value="PEP-CTERM"/>
    <property type="match status" value="1"/>
</dbReference>
<dbReference type="Proteomes" id="UP000318995">
    <property type="component" value="Unassembled WGS sequence"/>
</dbReference>
<evidence type="ECO:0000313" key="3">
    <source>
        <dbReference type="Proteomes" id="UP000318995"/>
    </source>
</evidence>
<dbReference type="NCBIfam" id="TIGR02595">
    <property type="entry name" value="PEP_CTERM"/>
    <property type="match status" value="1"/>
</dbReference>
<keyword evidence="3" id="KW-1185">Reference proteome</keyword>
<dbReference type="InterPro" id="IPR013424">
    <property type="entry name" value="Ice-binding_C"/>
</dbReference>
<dbReference type="EMBL" id="SJPH01000001">
    <property type="protein sequence ID" value="TWT48418.1"/>
    <property type="molecule type" value="Genomic_DNA"/>
</dbReference>
<reference evidence="2 3" key="1">
    <citation type="submission" date="2019-02" db="EMBL/GenBank/DDBJ databases">
        <title>Deep-cultivation of Planctomycetes and their phenomic and genomic characterization uncovers novel biology.</title>
        <authorList>
            <person name="Wiegand S."/>
            <person name="Jogler M."/>
            <person name="Boedeker C."/>
            <person name="Pinto D."/>
            <person name="Vollmers J."/>
            <person name="Rivas-Marin E."/>
            <person name="Kohn T."/>
            <person name="Peeters S.H."/>
            <person name="Heuer A."/>
            <person name="Rast P."/>
            <person name="Oberbeckmann S."/>
            <person name="Bunk B."/>
            <person name="Jeske O."/>
            <person name="Meyerdierks A."/>
            <person name="Storesund J.E."/>
            <person name="Kallscheuer N."/>
            <person name="Luecker S."/>
            <person name="Lage O.M."/>
            <person name="Pohl T."/>
            <person name="Merkel B.J."/>
            <person name="Hornburger P."/>
            <person name="Mueller R.-W."/>
            <person name="Bruemmer F."/>
            <person name="Labrenz M."/>
            <person name="Spormann A.M."/>
            <person name="Op Den Camp H."/>
            <person name="Overmann J."/>
            <person name="Amann R."/>
            <person name="Jetten M.S.M."/>
            <person name="Mascher T."/>
            <person name="Medema M.H."/>
            <person name="Devos D.P."/>
            <person name="Kaster A.-K."/>
            <person name="Ovreas L."/>
            <person name="Rohde M."/>
            <person name="Galperin M.Y."/>
            <person name="Jogler C."/>
        </authorList>
    </citation>
    <scope>NUCLEOTIDE SEQUENCE [LARGE SCALE GENOMIC DNA]</scope>
    <source>
        <strain evidence="2 3">Pla111</strain>
    </source>
</reference>
<evidence type="ECO:0000259" key="1">
    <source>
        <dbReference type="Pfam" id="PF07589"/>
    </source>
</evidence>
<dbReference type="RefSeq" id="WP_197524645.1">
    <property type="nucleotide sequence ID" value="NZ_SJPH01000001.1"/>
</dbReference>
<feature type="domain" description="Ice-binding protein C-terminal" evidence="1">
    <location>
        <begin position="194"/>
        <end position="215"/>
    </location>
</feature>
<name>A0A5C5WBZ1_9BACT</name>
<gene>
    <name evidence="2" type="ORF">Pla111_01860</name>
</gene>
<proteinExistence type="predicted"/>
<evidence type="ECO:0000313" key="2">
    <source>
        <dbReference type="EMBL" id="TWT48418.1"/>
    </source>
</evidence>